<keyword evidence="7" id="KW-1185">Reference proteome</keyword>
<keyword evidence="2" id="KW-0805">Transcription regulation</keyword>
<evidence type="ECO:0000313" key="6">
    <source>
        <dbReference type="EMBL" id="EAR09917.1"/>
    </source>
</evidence>
<dbReference type="InterPro" id="IPR000847">
    <property type="entry name" value="LysR_HTH_N"/>
</dbReference>
<feature type="domain" description="HTH lysR-type" evidence="5">
    <location>
        <begin position="7"/>
        <end position="64"/>
    </location>
</feature>
<protein>
    <submittedName>
        <fullName evidence="6">Transcriptional regulator</fullName>
    </submittedName>
</protein>
<accession>A4BDH3</accession>
<dbReference type="Proteomes" id="UP000005953">
    <property type="component" value="Unassembled WGS sequence"/>
</dbReference>
<dbReference type="GO" id="GO:0043565">
    <property type="term" value="F:sequence-specific DNA binding"/>
    <property type="evidence" value="ECO:0007669"/>
    <property type="project" value="TreeGrafter"/>
</dbReference>
<gene>
    <name evidence="6" type="ORF">MED297_06194</name>
</gene>
<name>A4BDH3_9GAMM</name>
<proteinExistence type="inferred from homology"/>
<keyword evidence="3" id="KW-0238">DNA-binding</keyword>
<dbReference type="RefSeq" id="WP_008048475.1">
    <property type="nucleotide sequence ID" value="NZ_CH724155.1"/>
</dbReference>
<evidence type="ECO:0000313" key="7">
    <source>
        <dbReference type="Proteomes" id="UP000005953"/>
    </source>
</evidence>
<dbReference type="Pfam" id="PF00126">
    <property type="entry name" value="HTH_1"/>
    <property type="match status" value="1"/>
</dbReference>
<evidence type="ECO:0000259" key="5">
    <source>
        <dbReference type="PROSITE" id="PS50931"/>
    </source>
</evidence>
<dbReference type="PANTHER" id="PTHR30537">
    <property type="entry name" value="HTH-TYPE TRANSCRIPTIONAL REGULATOR"/>
    <property type="match status" value="1"/>
</dbReference>
<dbReference type="STRING" id="314283.MED297_06194"/>
<keyword evidence="4" id="KW-0804">Transcription</keyword>
<sequence length="97" mass="11148">MSFPNLPDLQYFRFFEAAARLGSYTNAASELNVTQAAVSQQIRNLEARLGVKLFHRQGRRMVLTEQGQLMLPEIQDGLELLQLSIRKLDHYKQPRAC</sequence>
<dbReference type="PRINTS" id="PR00039">
    <property type="entry name" value="HTHLYSR"/>
</dbReference>
<comment type="caution">
    <text evidence="6">The sequence shown here is derived from an EMBL/GenBank/DDBJ whole genome shotgun (WGS) entry which is preliminary data.</text>
</comment>
<organism evidence="6 7">
    <name type="scientific">Reinekea blandensis MED297</name>
    <dbReference type="NCBI Taxonomy" id="314283"/>
    <lineage>
        <taxon>Bacteria</taxon>
        <taxon>Pseudomonadati</taxon>
        <taxon>Pseudomonadota</taxon>
        <taxon>Gammaproteobacteria</taxon>
        <taxon>Oceanospirillales</taxon>
        <taxon>Saccharospirillaceae</taxon>
        <taxon>Reinekea</taxon>
    </lineage>
</organism>
<dbReference type="OrthoDB" id="6787458at2"/>
<dbReference type="EMBL" id="AAOE01000007">
    <property type="protein sequence ID" value="EAR09917.1"/>
    <property type="molecule type" value="Genomic_DNA"/>
</dbReference>
<dbReference type="Gene3D" id="1.10.10.10">
    <property type="entry name" value="Winged helix-like DNA-binding domain superfamily/Winged helix DNA-binding domain"/>
    <property type="match status" value="1"/>
</dbReference>
<dbReference type="PROSITE" id="PS50931">
    <property type="entry name" value="HTH_LYSR"/>
    <property type="match status" value="1"/>
</dbReference>
<dbReference type="HOGENOM" id="CLU_039613_20_13_6"/>
<evidence type="ECO:0000256" key="1">
    <source>
        <dbReference type="ARBA" id="ARBA00009437"/>
    </source>
</evidence>
<dbReference type="InterPro" id="IPR036388">
    <property type="entry name" value="WH-like_DNA-bd_sf"/>
</dbReference>
<dbReference type="PANTHER" id="PTHR30537:SF74">
    <property type="entry name" value="HTH-TYPE TRANSCRIPTIONAL REGULATOR TRPI"/>
    <property type="match status" value="1"/>
</dbReference>
<dbReference type="GO" id="GO:0003700">
    <property type="term" value="F:DNA-binding transcription factor activity"/>
    <property type="evidence" value="ECO:0007669"/>
    <property type="project" value="InterPro"/>
</dbReference>
<reference evidence="6 7" key="1">
    <citation type="submission" date="2006-02" db="EMBL/GenBank/DDBJ databases">
        <authorList>
            <person name="Pinhassi J."/>
            <person name="Pedros-Alio C."/>
            <person name="Ferriera S."/>
            <person name="Johnson J."/>
            <person name="Kravitz S."/>
            <person name="Halpern A."/>
            <person name="Remington K."/>
            <person name="Beeson K."/>
            <person name="Tran B."/>
            <person name="Rogers Y.-H."/>
            <person name="Friedman R."/>
            <person name="Venter J.C."/>
        </authorList>
    </citation>
    <scope>NUCLEOTIDE SEQUENCE [LARGE SCALE GENOMIC DNA]</scope>
    <source>
        <strain evidence="6 7">MED297</strain>
    </source>
</reference>
<dbReference type="AlphaFoldDB" id="A4BDH3"/>
<dbReference type="InterPro" id="IPR058163">
    <property type="entry name" value="LysR-type_TF_proteobact-type"/>
</dbReference>
<dbReference type="SUPFAM" id="SSF46785">
    <property type="entry name" value="Winged helix' DNA-binding domain"/>
    <property type="match status" value="1"/>
</dbReference>
<dbReference type="InterPro" id="IPR036390">
    <property type="entry name" value="WH_DNA-bd_sf"/>
</dbReference>
<evidence type="ECO:0000256" key="4">
    <source>
        <dbReference type="ARBA" id="ARBA00023163"/>
    </source>
</evidence>
<evidence type="ECO:0000256" key="3">
    <source>
        <dbReference type="ARBA" id="ARBA00023125"/>
    </source>
</evidence>
<dbReference type="GO" id="GO:0006351">
    <property type="term" value="P:DNA-templated transcription"/>
    <property type="evidence" value="ECO:0007669"/>
    <property type="project" value="TreeGrafter"/>
</dbReference>
<evidence type="ECO:0000256" key="2">
    <source>
        <dbReference type="ARBA" id="ARBA00023015"/>
    </source>
</evidence>
<comment type="similarity">
    <text evidence="1">Belongs to the LysR transcriptional regulatory family.</text>
</comment>
<dbReference type="FunFam" id="1.10.10.10:FF:000038">
    <property type="entry name" value="Glycine cleavage system transcriptional activator"/>
    <property type="match status" value="1"/>
</dbReference>